<dbReference type="EMBL" id="CAJSLV010000104">
    <property type="protein sequence ID" value="CAG6398588.1"/>
    <property type="molecule type" value="Genomic_DNA"/>
</dbReference>
<dbReference type="InterPro" id="IPR027805">
    <property type="entry name" value="Transposase_HTH_dom"/>
</dbReference>
<evidence type="ECO:0000259" key="2">
    <source>
        <dbReference type="Pfam" id="PF13613"/>
    </source>
</evidence>
<dbReference type="AlphaFoldDB" id="A0A9W4DY21"/>
<feature type="domain" description="Transposase Helix-turn-helix" evidence="2">
    <location>
        <begin position="4"/>
        <end position="36"/>
    </location>
</feature>
<evidence type="ECO:0000313" key="4">
    <source>
        <dbReference type="Proteomes" id="UP001152519"/>
    </source>
</evidence>
<organism evidence="3 4">
    <name type="scientific">Actinacidiphila cocklensis</name>
    <dbReference type="NCBI Taxonomy" id="887465"/>
    <lineage>
        <taxon>Bacteria</taxon>
        <taxon>Bacillati</taxon>
        <taxon>Actinomycetota</taxon>
        <taxon>Actinomycetes</taxon>
        <taxon>Kitasatosporales</taxon>
        <taxon>Streptomycetaceae</taxon>
        <taxon>Actinacidiphila</taxon>
    </lineage>
</organism>
<accession>A0A9W4DY21</accession>
<dbReference type="Proteomes" id="UP001152519">
    <property type="component" value="Unassembled WGS sequence"/>
</dbReference>
<feature type="compositionally biased region" description="Polar residues" evidence="1">
    <location>
        <begin position="86"/>
        <end position="96"/>
    </location>
</feature>
<name>A0A9W4DY21_9ACTN</name>
<protein>
    <recommendedName>
        <fullName evidence="2">Transposase Helix-turn-helix domain-containing protein</fullName>
    </recommendedName>
</protein>
<sequence>MFIDRLLATLVHLRLGVTHDVLACWFGVDRSTITRALSPRPGPALSITNPSHTPTPHRPRPPPRSPHSSPRRTHQRVPEHHLTPPRTRSSAAESYS</sequence>
<evidence type="ECO:0000256" key="1">
    <source>
        <dbReference type="SAM" id="MobiDB-lite"/>
    </source>
</evidence>
<dbReference type="Pfam" id="PF13613">
    <property type="entry name" value="HTH_Tnp_4"/>
    <property type="match status" value="1"/>
</dbReference>
<keyword evidence="4" id="KW-1185">Reference proteome</keyword>
<reference evidence="3" key="1">
    <citation type="submission" date="2021-05" db="EMBL/GenBank/DDBJ databases">
        <authorList>
            <person name="Arsene-Ploetze F."/>
        </authorList>
    </citation>
    <scope>NUCLEOTIDE SEQUENCE</scope>
    <source>
        <strain evidence="3">DSM 42138</strain>
    </source>
</reference>
<gene>
    <name evidence="3" type="ORF">SCOCK_700001</name>
</gene>
<proteinExistence type="predicted"/>
<comment type="caution">
    <text evidence="3">The sequence shown here is derived from an EMBL/GenBank/DDBJ whole genome shotgun (WGS) entry which is preliminary data.</text>
</comment>
<evidence type="ECO:0000313" key="3">
    <source>
        <dbReference type="EMBL" id="CAG6398588.1"/>
    </source>
</evidence>
<feature type="region of interest" description="Disordered" evidence="1">
    <location>
        <begin position="36"/>
        <end position="96"/>
    </location>
</feature>